<dbReference type="PANTHER" id="PTHR13947">
    <property type="entry name" value="GNAT FAMILY N-ACETYLTRANSFERASE"/>
    <property type="match status" value="1"/>
</dbReference>
<reference evidence="4" key="2">
    <citation type="submission" date="2025-08" db="UniProtKB">
        <authorList>
            <consortium name="Ensembl"/>
        </authorList>
    </citation>
    <scope>IDENTIFICATION</scope>
</reference>
<evidence type="ECO:0000256" key="2">
    <source>
        <dbReference type="SAM" id="Phobius"/>
    </source>
</evidence>
<dbReference type="OrthoDB" id="41532at2759"/>
<dbReference type="InterPro" id="IPR050769">
    <property type="entry name" value="NAT_camello-type"/>
</dbReference>
<dbReference type="PANTHER" id="PTHR13947:SF48">
    <property type="entry name" value="N-ACETYLTRANSFERASE 8-RELATED"/>
    <property type="match status" value="1"/>
</dbReference>
<evidence type="ECO:0000313" key="5">
    <source>
        <dbReference type="Proteomes" id="UP000007648"/>
    </source>
</evidence>
<dbReference type="STRING" id="9305.ENSSHAP00000003292"/>
<evidence type="ECO:0000259" key="3">
    <source>
        <dbReference type="PROSITE" id="PS51186"/>
    </source>
</evidence>
<keyword evidence="2" id="KW-1133">Transmembrane helix</keyword>
<evidence type="ECO:0000256" key="1">
    <source>
        <dbReference type="ARBA" id="ARBA00022679"/>
    </source>
</evidence>
<dbReference type="InParanoid" id="G3VJD7"/>
<proteinExistence type="predicted"/>
<keyword evidence="1" id="KW-0808">Transferase</keyword>
<evidence type="ECO:0000313" key="4">
    <source>
        <dbReference type="Ensembl" id="ENSSHAP00000003292.2"/>
    </source>
</evidence>
<dbReference type="CDD" id="cd04301">
    <property type="entry name" value="NAT_SF"/>
    <property type="match status" value="1"/>
</dbReference>
<dbReference type="Ensembl" id="ENSSHAT00000003328.2">
    <property type="protein sequence ID" value="ENSSHAP00000003292.2"/>
    <property type="gene ID" value="ENSSHAG00000002898.2"/>
</dbReference>
<keyword evidence="2" id="KW-0812">Transmembrane</keyword>
<dbReference type="InterPro" id="IPR016181">
    <property type="entry name" value="Acyl_CoA_acyltransferase"/>
</dbReference>
<keyword evidence="2" id="KW-0472">Membrane</keyword>
<reference evidence="4 5" key="1">
    <citation type="journal article" date="2011" name="Proc. Natl. Acad. Sci. U.S.A.">
        <title>Genetic diversity and population structure of the endangered marsupial Sarcophilus harrisii (Tasmanian devil).</title>
        <authorList>
            <person name="Miller W."/>
            <person name="Hayes V.M."/>
            <person name="Ratan A."/>
            <person name="Petersen D.C."/>
            <person name="Wittekindt N.E."/>
            <person name="Miller J."/>
            <person name="Walenz B."/>
            <person name="Knight J."/>
            <person name="Qi J."/>
            <person name="Zhao F."/>
            <person name="Wang Q."/>
            <person name="Bedoya-Reina O.C."/>
            <person name="Katiyar N."/>
            <person name="Tomsho L.P."/>
            <person name="Kasson L.M."/>
            <person name="Hardie R.A."/>
            <person name="Woodbridge P."/>
            <person name="Tindall E.A."/>
            <person name="Bertelsen M.F."/>
            <person name="Dixon D."/>
            <person name="Pyecroft S."/>
            <person name="Helgen K.M."/>
            <person name="Lesk A.M."/>
            <person name="Pringle T.H."/>
            <person name="Patterson N."/>
            <person name="Zhang Y."/>
            <person name="Kreiss A."/>
            <person name="Woods G.M."/>
            <person name="Jones M.E."/>
            <person name="Schuster S.C."/>
        </authorList>
    </citation>
    <scope>NUCLEOTIDE SEQUENCE [LARGE SCALE GENOMIC DNA]</scope>
</reference>
<name>G3VJD7_SARHA</name>
<dbReference type="eggNOG" id="KOG3139">
    <property type="taxonomic scope" value="Eukaryota"/>
</dbReference>
<gene>
    <name evidence="4" type="primary">LOC100935099</name>
</gene>
<reference evidence="4" key="3">
    <citation type="submission" date="2025-09" db="UniProtKB">
        <authorList>
            <consortium name="Ensembl"/>
        </authorList>
    </citation>
    <scope>IDENTIFICATION</scope>
</reference>
<dbReference type="Pfam" id="PF00583">
    <property type="entry name" value="Acetyltransf_1"/>
    <property type="match status" value="1"/>
</dbReference>
<dbReference type="Gene3D" id="3.40.630.30">
    <property type="match status" value="1"/>
</dbReference>
<dbReference type="HOGENOM" id="CLU_013985_10_1_1"/>
<dbReference type="KEGG" id="shr:100935099"/>
<feature type="domain" description="N-acetyltransferase" evidence="3">
    <location>
        <begin position="65"/>
        <end position="212"/>
    </location>
</feature>
<dbReference type="GeneTree" id="ENSGT00950000182932"/>
<sequence>MAPYHIRTYGDQDWEAVRQLFSEGLLGNLPSDFRAMLKKPRTLLALLGAPLALLWGSGSPVAALVAFSGVLAGQWLTLRHFIRQYVSESLRSDLLDIQKAYLRGPGCGFWVAEAERRVVGTVGVRLARQPVGGGEYLELFRLSVRSDLRGRGMARTLVQTVLQFARDQGFDGVVLETSSANHPAHRLYESAGFCKSHESEYFLAWWLGVFSTCHFQYDFSSRS</sequence>
<dbReference type="GeneID" id="100935099"/>
<accession>G3VJD7</accession>
<dbReference type="InterPro" id="IPR000182">
    <property type="entry name" value="GNAT_dom"/>
</dbReference>
<dbReference type="SUPFAM" id="SSF55729">
    <property type="entry name" value="Acyl-CoA N-acyltransferases (Nat)"/>
    <property type="match status" value="1"/>
</dbReference>
<dbReference type="PROSITE" id="PS51186">
    <property type="entry name" value="GNAT"/>
    <property type="match status" value="1"/>
</dbReference>
<dbReference type="RefSeq" id="XP_003759113.1">
    <property type="nucleotide sequence ID" value="XM_003759065.4"/>
</dbReference>
<protein>
    <recommendedName>
        <fullName evidence="3">N-acetyltransferase domain-containing protein</fullName>
    </recommendedName>
</protein>
<dbReference type="Proteomes" id="UP000007648">
    <property type="component" value="Unassembled WGS sequence"/>
</dbReference>
<dbReference type="AlphaFoldDB" id="G3VJD7"/>
<keyword evidence="5" id="KW-1185">Reference proteome</keyword>
<feature type="transmembrane region" description="Helical" evidence="2">
    <location>
        <begin position="43"/>
        <end position="76"/>
    </location>
</feature>
<dbReference type="GO" id="GO:0008080">
    <property type="term" value="F:N-acetyltransferase activity"/>
    <property type="evidence" value="ECO:0007669"/>
    <property type="project" value="InterPro"/>
</dbReference>
<organism evidence="4 5">
    <name type="scientific">Sarcophilus harrisii</name>
    <name type="common">Tasmanian devil</name>
    <name type="synonym">Sarcophilus laniarius</name>
    <dbReference type="NCBI Taxonomy" id="9305"/>
    <lineage>
        <taxon>Eukaryota</taxon>
        <taxon>Metazoa</taxon>
        <taxon>Chordata</taxon>
        <taxon>Craniata</taxon>
        <taxon>Vertebrata</taxon>
        <taxon>Euteleostomi</taxon>
        <taxon>Mammalia</taxon>
        <taxon>Metatheria</taxon>
        <taxon>Dasyuromorphia</taxon>
        <taxon>Dasyuridae</taxon>
        <taxon>Sarcophilus</taxon>
    </lineage>
</organism>